<dbReference type="RefSeq" id="WP_341672535.1">
    <property type="nucleotide sequence ID" value="NZ_JBBYHV010000001.1"/>
</dbReference>
<gene>
    <name evidence="3" type="ORF">AAEO60_04980</name>
</gene>
<evidence type="ECO:0000313" key="4">
    <source>
        <dbReference type="Proteomes" id="UP001497045"/>
    </source>
</evidence>
<reference evidence="3 4" key="1">
    <citation type="submission" date="2024-04" db="EMBL/GenBank/DDBJ databases">
        <title>Aurantiacibacter sp. DGU6 16S ribosomal RNA gene Genome sequencing and assembly.</title>
        <authorList>
            <person name="Park S."/>
        </authorList>
    </citation>
    <scope>NUCLEOTIDE SEQUENCE [LARGE SCALE GENOMIC DNA]</scope>
    <source>
        <strain evidence="3 4">DGU6</strain>
    </source>
</reference>
<protein>
    <submittedName>
        <fullName evidence="3">Cyclic nucleotide-binding domain-containing protein</fullName>
    </submittedName>
</protein>
<dbReference type="SMART" id="SM00100">
    <property type="entry name" value="cNMP"/>
    <property type="match status" value="1"/>
</dbReference>
<dbReference type="Proteomes" id="UP001497045">
    <property type="component" value="Unassembled WGS sequence"/>
</dbReference>
<keyword evidence="1" id="KW-0472">Membrane</keyword>
<evidence type="ECO:0000313" key="3">
    <source>
        <dbReference type="EMBL" id="MEL1250018.1"/>
    </source>
</evidence>
<name>A0ABU9IC68_9SPHN</name>
<proteinExistence type="predicted"/>
<dbReference type="InterPro" id="IPR000595">
    <property type="entry name" value="cNMP-bd_dom"/>
</dbReference>
<dbReference type="SUPFAM" id="SSF51206">
    <property type="entry name" value="cAMP-binding domain-like"/>
    <property type="match status" value="1"/>
</dbReference>
<feature type="domain" description="Cyclic nucleotide-binding" evidence="2">
    <location>
        <begin position="97"/>
        <end position="212"/>
    </location>
</feature>
<sequence>MAELSRGMADLGPAYLYVFLGILVIATATGSLRNMRLLILFAGVAGTLHFALLDGLAWSTALTALLTVVATAQVVLQHQRAKRGFTSVDEQRLIEDVLQVHEPADQQHLLDLLEWRELEPGDTLVRQGQTEPPLVYIASGHAKVDHDEREVGTCGPGEFVGEMSVVAGDCASATVTSTEPMRVALIDRDGLLVLTRGVPEVGRAFDRALNRGLSAKVRRMNDALAANRQQFD</sequence>
<dbReference type="Pfam" id="PF00027">
    <property type="entry name" value="cNMP_binding"/>
    <property type="match status" value="1"/>
</dbReference>
<organism evidence="3 4">
    <name type="scientific">Aurantiacibacter gilvus</name>
    <dbReference type="NCBI Taxonomy" id="3139141"/>
    <lineage>
        <taxon>Bacteria</taxon>
        <taxon>Pseudomonadati</taxon>
        <taxon>Pseudomonadota</taxon>
        <taxon>Alphaproteobacteria</taxon>
        <taxon>Sphingomonadales</taxon>
        <taxon>Erythrobacteraceae</taxon>
        <taxon>Aurantiacibacter</taxon>
    </lineage>
</organism>
<evidence type="ECO:0000259" key="2">
    <source>
        <dbReference type="PROSITE" id="PS50042"/>
    </source>
</evidence>
<dbReference type="CDD" id="cd00038">
    <property type="entry name" value="CAP_ED"/>
    <property type="match status" value="1"/>
</dbReference>
<keyword evidence="4" id="KW-1185">Reference proteome</keyword>
<feature type="transmembrane region" description="Helical" evidence="1">
    <location>
        <begin position="58"/>
        <end position="76"/>
    </location>
</feature>
<feature type="transmembrane region" description="Helical" evidence="1">
    <location>
        <begin position="35"/>
        <end position="52"/>
    </location>
</feature>
<dbReference type="PROSITE" id="PS50042">
    <property type="entry name" value="CNMP_BINDING_3"/>
    <property type="match status" value="1"/>
</dbReference>
<comment type="caution">
    <text evidence="3">The sequence shown here is derived from an EMBL/GenBank/DDBJ whole genome shotgun (WGS) entry which is preliminary data.</text>
</comment>
<keyword evidence="1" id="KW-1133">Transmembrane helix</keyword>
<dbReference type="InterPro" id="IPR014710">
    <property type="entry name" value="RmlC-like_jellyroll"/>
</dbReference>
<evidence type="ECO:0000256" key="1">
    <source>
        <dbReference type="SAM" id="Phobius"/>
    </source>
</evidence>
<accession>A0ABU9IC68</accession>
<feature type="transmembrane region" description="Helical" evidence="1">
    <location>
        <begin position="12"/>
        <end position="28"/>
    </location>
</feature>
<dbReference type="EMBL" id="JBBYHV010000001">
    <property type="protein sequence ID" value="MEL1250018.1"/>
    <property type="molecule type" value="Genomic_DNA"/>
</dbReference>
<keyword evidence="1" id="KW-0812">Transmembrane</keyword>
<dbReference type="InterPro" id="IPR018490">
    <property type="entry name" value="cNMP-bd_dom_sf"/>
</dbReference>
<dbReference type="Gene3D" id="2.60.120.10">
    <property type="entry name" value="Jelly Rolls"/>
    <property type="match status" value="1"/>
</dbReference>